<dbReference type="Proteomes" id="UP000284824">
    <property type="component" value="Unassembled WGS sequence"/>
</dbReference>
<evidence type="ECO:0000313" key="1">
    <source>
        <dbReference type="EMBL" id="RVX44287.1"/>
    </source>
</evidence>
<organism evidence="1 2">
    <name type="scientific">Nonomuraea polychroma</name>
    <dbReference type="NCBI Taxonomy" id="46176"/>
    <lineage>
        <taxon>Bacteria</taxon>
        <taxon>Bacillati</taxon>
        <taxon>Actinomycetota</taxon>
        <taxon>Actinomycetes</taxon>
        <taxon>Streptosporangiales</taxon>
        <taxon>Streptosporangiaceae</taxon>
        <taxon>Nonomuraea</taxon>
    </lineage>
</organism>
<accession>A0A438MEY4</accession>
<dbReference type="EMBL" id="SAUN01000001">
    <property type="protein sequence ID" value="RVX44287.1"/>
    <property type="molecule type" value="Genomic_DNA"/>
</dbReference>
<comment type="caution">
    <text evidence="1">The sequence shown here is derived from an EMBL/GenBank/DDBJ whole genome shotgun (WGS) entry which is preliminary data.</text>
</comment>
<name>A0A438MEY4_9ACTN</name>
<gene>
    <name evidence="1" type="ORF">EDD27_7017</name>
</gene>
<dbReference type="AlphaFoldDB" id="A0A438MEY4"/>
<keyword evidence="2" id="KW-1185">Reference proteome</keyword>
<sequence>MIALLPQSPCESPTGRLRSVGLSVAIRGQYGWARETPTRTTR</sequence>
<evidence type="ECO:0000313" key="2">
    <source>
        <dbReference type="Proteomes" id="UP000284824"/>
    </source>
</evidence>
<proteinExistence type="predicted"/>
<reference evidence="1 2" key="1">
    <citation type="submission" date="2019-01" db="EMBL/GenBank/DDBJ databases">
        <title>Sequencing the genomes of 1000 actinobacteria strains.</title>
        <authorList>
            <person name="Klenk H.-P."/>
        </authorList>
    </citation>
    <scope>NUCLEOTIDE SEQUENCE [LARGE SCALE GENOMIC DNA]</scope>
    <source>
        <strain evidence="1 2">DSM 43925</strain>
    </source>
</reference>
<protein>
    <submittedName>
        <fullName evidence="1">Uncharacterized protein</fullName>
    </submittedName>
</protein>